<dbReference type="HOGENOM" id="CLU_1961106_0_0_1"/>
<protein>
    <submittedName>
        <fullName evidence="2">Uncharacterized protein</fullName>
    </submittedName>
</protein>
<organism evidence="2 3">
    <name type="scientific">Thermothelomyces thermophilus (strain ATCC 42464 / BCRC 31852 / DSM 1799)</name>
    <name type="common">Sporotrichum thermophile</name>
    <dbReference type="NCBI Taxonomy" id="573729"/>
    <lineage>
        <taxon>Eukaryota</taxon>
        <taxon>Fungi</taxon>
        <taxon>Dikarya</taxon>
        <taxon>Ascomycota</taxon>
        <taxon>Pezizomycotina</taxon>
        <taxon>Sordariomycetes</taxon>
        <taxon>Sordariomycetidae</taxon>
        <taxon>Sordariales</taxon>
        <taxon>Chaetomiaceae</taxon>
        <taxon>Thermothelomyces</taxon>
    </lineage>
</organism>
<name>G2QGN0_THET4</name>
<evidence type="ECO:0000313" key="2">
    <source>
        <dbReference type="EMBL" id="AEO58592.1"/>
    </source>
</evidence>
<dbReference type="RefSeq" id="XP_003663837.1">
    <property type="nucleotide sequence ID" value="XM_003663789.1"/>
</dbReference>
<accession>G2QGN0</accession>
<reference evidence="2 3" key="1">
    <citation type="journal article" date="2011" name="Nat. Biotechnol.">
        <title>Comparative genomic analysis of the thermophilic biomass-degrading fungi Myceliophthora thermophila and Thielavia terrestris.</title>
        <authorList>
            <person name="Berka R.M."/>
            <person name="Grigoriev I.V."/>
            <person name="Otillar R."/>
            <person name="Salamov A."/>
            <person name="Grimwood J."/>
            <person name="Reid I."/>
            <person name="Ishmael N."/>
            <person name="John T."/>
            <person name="Darmond C."/>
            <person name="Moisan M.-C."/>
            <person name="Henrissat B."/>
            <person name="Coutinho P.M."/>
            <person name="Lombard V."/>
            <person name="Natvig D.O."/>
            <person name="Lindquist E."/>
            <person name="Schmutz J."/>
            <person name="Lucas S."/>
            <person name="Harris P."/>
            <person name="Powlowski J."/>
            <person name="Bellemare A."/>
            <person name="Taylor D."/>
            <person name="Butler G."/>
            <person name="de Vries R.P."/>
            <person name="Allijn I.E."/>
            <person name="van den Brink J."/>
            <person name="Ushinsky S."/>
            <person name="Storms R."/>
            <person name="Powell A.J."/>
            <person name="Paulsen I.T."/>
            <person name="Elbourne L.D.H."/>
            <person name="Baker S.E."/>
            <person name="Magnuson J."/>
            <person name="LaBoissiere S."/>
            <person name="Clutterbuck A.J."/>
            <person name="Martinez D."/>
            <person name="Wogulis M."/>
            <person name="de Leon A.L."/>
            <person name="Rey M.W."/>
            <person name="Tsang A."/>
        </authorList>
    </citation>
    <scope>NUCLEOTIDE SEQUENCE [LARGE SCALE GENOMIC DNA]</scope>
    <source>
        <strain evidence="3">ATCC 42464 / BCRC 31852 / DSM 1799</strain>
    </source>
</reference>
<dbReference type="AlphaFoldDB" id="G2QGN0"/>
<dbReference type="KEGG" id="mtm:MYCTH_2306042"/>
<evidence type="ECO:0000313" key="3">
    <source>
        <dbReference type="Proteomes" id="UP000007322"/>
    </source>
</evidence>
<dbReference type="InParanoid" id="G2QGN0"/>
<dbReference type="STRING" id="573729.G2QGN0"/>
<dbReference type="GeneID" id="11510187"/>
<gene>
    <name evidence="2" type="ORF">MYCTH_2306042</name>
</gene>
<feature type="region of interest" description="Disordered" evidence="1">
    <location>
        <begin position="1"/>
        <end position="28"/>
    </location>
</feature>
<proteinExistence type="predicted"/>
<sequence length="128" mass="13686">MTAPVDSDSTVASASLATCPNDEVQSSERARQREIAAYFSAASFPPGLPAAFQEKPSLCTDPTLNALTQLGALRLNVDRQYQYVICEMTCSHSFVEMKCDPGDTVAIGVCKLRNCDGVCPATMKAFIG</sequence>
<evidence type="ECO:0000256" key="1">
    <source>
        <dbReference type="SAM" id="MobiDB-lite"/>
    </source>
</evidence>
<dbReference type="Proteomes" id="UP000007322">
    <property type="component" value="Chromosome 4"/>
</dbReference>
<dbReference type="VEuPathDB" id="FungiDB:MYCTH_2306042"/>
<keyword evidence="3" id="KW-1185">Reference proteome</keyword>
<feature type="compositionally biased region" description="Polar residues" evidence="1">
    <location>
        <begin position="7"/>
        <end position="18"/>
    </location>
</feature>
<dbReference type="EMBL" id="CP003005">
    <property type="protein sequence ID" value="AEO58592.1"/>
    <property type="molecule type" value="Genomic_DNA"/>
</dbReference>